<comment type="caution">
    <text evidence="7">The sequence shown here is derived from an EMBL/GenBank/DDBJ whole genome shotgun (WGS) entry which is preliminary data.</text>
</comment>
<reference evidence="7 8" key="1">
    <citation type="journal article" date="2019" name="Sci. Rep.">
        <title>Comparative genomics of chytrid fungi reveal insights into the obligate biotrophic and pathogenic lifestyle of Synchytrium endobioticum.</title>
        <authorList>
            <person name="van de Vossenberg B.T.L.H."/>
            <person name="Warris S."/>
            <person name="Nguyen H.D.T."/>
            <person name="van Gent-Pelzer M.P.E."/>
            <person name="Joly D.L."/>
            <person name="van de Geest H.C."/>
            <person name="Bonants P.J.M."/>
            <person name="Smith D.S."/>
            <person name="Levesque C.A."/>
            <person name="van der Lee T.A.J."/>
        </authorList>
    </citation>
    <scope>NUCLEOTIDE SEQUENCE [LARGE SCALE GENOMIC DNA]</scope>
    <source>
        <strain evidence="7 8">MB42</strain>
    </source>
</reference>
<dbReference type="SUPFAM" id="SSF56235">
    <property type="entry name" value="N-terminal nucleophile aminohydrolases (Ntn hydrolases)"/>
    <property type="match status" value="1"/>
</dbReference>
<keyword evidence="2" id="KW-0963">Cytoplasm</keyword>
<comment type="subcellular location">
    <subcellularLocation>
        <location evidence="1">Nucleus</location>
    </subcellularLocation>
</comment>
<dbReference type="EMBL" id="QEAN01000056">
    <property type="protein sequence ID" value="TPX51302.1"/>
    <property type="molecule type" value="Genomic_DNA"/>
</dbReference>
<dbReference type="InterPro" id="IPR023333">
    <property type="entry name" value="Proteasome_suB-type"/>
</dbReference>
<dbReference type="FunFam" id="3.60.20.10:FF:000003">
    <property type="entry name" value="Proteasome subunit beta type-3"/>
    <property type="match status" value="1"/>
</dbReference>
<evidence type="ECO:0000259" key="6">
    <source>
        <dbReference type="PROSITE" id="PS51677"/>
    </source>
</evidence>
<dbReference type="GO" id="GO:0005634">
    <property type="term" value="C:nucleus"/>
    <property type="evidence" value="ECO:0007669"/>
    <property type="project" value="UniProtKB-SubCell"/>
</dbReference>
<evidence type="ECO:0000313" key="7">
    <source>
        <dbReference type="EMBL" id="TPX51302.1"/>
    </source>
</evidence>
<dbReference type="CDD" id="cd03759">
    <property type="entry name" value="proteasome_beta_type_3"/>
    <property type="match status" value="1"/>
</dbReference>
<dbReference type="PROSITE" id="PS00854">
    <property type="entry name" value="PROTEASOME_BETA_1"/>
    <property type="match status" value="1"/>
</dbReference>
<evidence type="ECO:0000256" key="4">
    <source>
        <dbReference type="ARBA" id="ARBA00023242"/>
    </source>
</evidence>
<dbReference type="Pfam" id="PF00227">
    <property type="entry name" value="Proteasome"/>
    <property type="match status" value="1"/>
</dbReference>
<dbReference type="PROSITE" id="PS51476">
    <property type="entry name" value="PROTEASOME_BETA_2"/>
    <property type="match status" value="1"/>
</dbReference>
<dbReference type="PANTHER" id="PTHR43123">
    <property type="entry name" value="POLYSACCHARIDE DEACETYLASE-RELATED"/>
    <property type="match status" value="1"/>
</dbReference>
<evidence type="ECO:0000256" key="1">
    <source>
        <dbReference type="ARBA" id="ARBA00004123"/>
    </source>
</evidence>
<dbReference type="AlphaFoldDB" id="A0A507DI00"/>
<dbReference type="GO" id="GO:0016810">
    <property type="term" value="F:hydrolase activity, acting on carbon-nitrogen (but not peptide) bonds"/>
    <property type="evidence" value="ECO:0007669"/>
    <property type="project" value="InterPro"/>
</dbReference>
<dbReference type="InterPro" id="IPR001353">
    <property type="entry name" value="Proteasome_sua/b"/>
</dbReference>
<dbReference type="InterPro" id="IPR011330">
    <property type="entry name" value="Glyco_hydro/deAcase_b/a-brl"/>
</dbReference>
<sequence length="573" mass="64131">MTEIHSKPPRDVIGYSQTPPNPKWPNGAKLAVSFVINYEEGGENTPYNGDAHTEVFLAETTGGTPRQVRDMNMESLYEYGSRAGVWRLMRMFNQRNMRYTCYAVGKAVEMHPEVIAAMHKDGNEIASHCYRWIDYNSLDEQSTREHVRMSVEAIEKACGDLPVGFYCGRVGPSTRKCIFEEYKSMGIELLYDADSYSDDLPFWMDMDGEGLLIVPYTLDQNDMKFCVPPGFSAPDGFFLYLKDAFDVLLEEGRNGSPKMMSIGLHCRLAGRPGRAAALARFLDYVKSQLDVWVTTRKDIARHWKKTYPWKGTASDSNRITVANVVQLCTCRNVGVHVRVSPSLAQNINPVLGRPSSSFIDNDKEDHLTIMSITDYNGGALVAMKGKNCVAIAADRRFGIQALTLGTDFQKIFQINDKLFIGFSGLATDVQTLSQRLRFAVNMYKLREERDIKPKTFAHLVSSTLYGKRFGPWFTEPIVAGLEPDGTPFICSTDLIGCINFAKDFVVTGTASNQLYGMCESLWEPDLEPEDLFEVISQALLNAVDRDAISGWGAVVHIITADSVTTRTLKGRMD</sequence>
<evidence type="ECO:0000256" key="5">
    <source>
        <dbReference type="SAM" id="MobiDB-lite"/>
    </source>
</evidence>
<dbReference type="GO" id="GO:0043161">
    <property type="term" value="P:proteasome-mediated ubiquitin-dependent protein catabolic process"/>
    <property type="evidence" value="ECO:0007669"/>
    <property type="project" value="InterPro"/>
</dbReference>
<feature type="region of interest" description="Disordered" evidence="5">
    <location>
        <begin position="1"/>
        <end position="20"/>
    </location>
</feature>
<dbReference type="PANTHER" id="PTHR43123:SF1">
    <property type="entry name" value="POLYSACCHARIDE DEACETYLASE-RELATED"/>
    <property type="match status" value="1"/>
</dbReference>
<accession>A0A507DI00</accession>
<evidence type="ECO:0000313" key="8">
    <source>
        <dbReference type="Proteomes" id="UP000317494"/>
    </source>
</evidence>
<dbReference type="InterPro" id="IPR033811">
    <property type="entry name" value="Proteasome_beta_3"/>
</dbReference>
<dbReference type="InterPro" id="IPR017625">
    <property type="entry name" value="PuuE"/>
</dbReference>
<keyword evidence="4" id="KW-0539">Nucleus</keyword>
<dbReference type="PROSITE" id="PS51677">
    <property type="entry name" value="NODB"/>
    <property type="match status" value="1"/>
</dbReference>
<dbReference type="CDD" id="cd10977">
    <property type="entry name" value="CE4_PuuE_SpCDA1"/>
    <property type="match status" value="1"/>
</dbReference>
<dbReference type="Pfam" id="PF01522">
    <property type="entry name" value="Polysacc_deac_1"/>
    <property type="match status" value="1"/>
</dbReference>
<dbReference type="Gene3D" id="3.60.20.10">
    <property type="entry name" value="Glutamine Phosphoribosylpyrophosphate, subunit 1, domain 1"/>
    <property type="match status" value="1"/>
</dbReference>
<dbReference type="InterPro" id="IPR029055">
    <property type="entry name" value="Ntn_hydrolases_N"/>
</dbReference>
<dbReference type="Proteomes" id="UP000317494">
    <property type="component" value="Unassembled WGS sequence"/>
</dbReference>
<gene>
    <name evidence="7" type="ORF">SeMB42_g01970</name>
</gene>
<keyword evidence="8" id="KW-1185">Reference proteome</keyword>
<dbReference type="GO" id="GO:0005975">
    <property type="term" value="P:carbohydrate metabolic process"/>
    <property type="evidence" value="ECO:0007669"/>
    <property type="project" value="InterPro"/>
</dbReference>
<dbReference type="SUPFAM" id="SSF88713">
    <property type="entry name" value="Glycoside hydrolase/deacetylase"/>
    <property type="match status" value="1"/>
</dbReference>
<evidence type="ECO:0000256" key="2">
    <source>
        <dbReference type="ARBA" id="ARBA00022490"/>
    </source>
</evidence>
<evidence type="ECO:0000256" key="3">
    <source>
        <dbReference type="ARBA" id="ARBA00022942"/>
    </source>
</evidence>
<dbReference type="GO" id="GO:0019774">
    <property type="term" value="C:proteasome core complex, beta-subunit complex"/>
    <property type="evidence" value="ECO:0007669"/>
    <property type="project" value="InterPro"/>
</dbReference>
<name>A0A507DI00_9FUNG</name>
<keyword evidence="3" id="KW-0647">Proteasome</keyword>
<feature type="compositionally biased region" description="Basic and acidic residues" evidence="5">
    <location>
        <begin position="1"/>
        <end position="10"/>
    </location>
</feature>
<proteinExistence type="predicted"/>
<protein>
    <recommendedName>
        <fullName evidence="6">NodB homology domain-containing protein</fullName>
    </recommendedName>
</protein>
<dbReference type="InterPro" id="IPR016050">
    <property type="entry name" value="Proteasome_bsu_CS"/>
</dbReference>
<feature type="domain" description="NodB homology" evidence="6">
    <location>
        <begin position="71"/>
        <end position="294"/>
    </location>
</feature>
<dbReference type="VEuPathDB" id="FungiDB:SeMB42_g01970"/>
<dbReference type="InterPro" id="IPR002509">
    <property type="entry name" value="NODB_dom"/>
</dbReference>
<dbReference type="Gene3D" id="3.20.20.370">
    <property type="entry name" value="Glycoside hydrolase/deacetylase"/>
    <property type="match status" value="1"/>
</dbReference>
<dbReference type="STRING" id="286115.A0A507DI00"/>
<organism evidence="7 8">
    <name type="scientific">Synchytrium endobioticum</name>
    <dbReference type="NCBI Taxonomy" id="286115"/>
    <lineage>
        <taxon>Eukaryota</taxon>
        <taxon>Fungi</taxon>
        <taxon>Fungi incertae sedis</taxon>
        <taxon>Chytridiomycota</taxon>
        <taxon>Chytridiomycota incertae sedis</taxon>
        <taxon>Chytridiomycetes</taxon>
        <taxon>Synchytriales</taxon>
        <taxon>Synchytriaceae</taxon>
        <taxon>Synchytrium</taxon>
    </lineage>
</organism>